<gene>
    <name evidence="2" type="primary">tagH</name>
    <name evidence="2" type="ORF">YA0853_03935</name>
</gene>
<dbReference type="RefSeq" id="WP_169903109.1">
    <property type="nucleotide sequence ID" value="NZ_JAAQXE010000007.1"/>
</dbReference>
<evidence type="ECO:0000313" key="2">
    <source>
        <dbReference type="EMBL" id="MBI6622815.1"/>
    </source>
</evidence>
<name>A0A8I1E0S2_9PSED</name>
<dbReference type="CDD" id="cd00060">
    <property type="entry name" value="FHA"/>
    <property type="match status" value="1"/>
</dbReference>
<dbReference type="Proteomes" id="UP000645865">
    <property type="component" value="Unassembled WGS sequence"/>
</dbReference>
<protein>
    <submittedName>
        <fullName evidence="2">Type VI secretion system-associated FHA domain protein TagH</fullName>
    </submittedName>
</protein>
<reference evidence="2" key="1">
    <citation type="submission" date="2020-12" db="EMBL/GenBank/DDBJ databases">
        <title>Comparative genomic insights into the epidemiology and virulence of plant pathogenic Pseudomonads from Turkey.</title>
        <authorList>
            <person name="Dillon M."/>
            <person name="Ruiz-Bedoya T."/>
            <person name="Bendalovic-Torma C."/>
            <person name="Guttman K.M."/>
            <person name="Kwak H."/>
            <person name="Middleton M.A."/>
            <person name="Wang P.W."/>
            <person name="Horuz S."/>
            <person name="Aysan Y."/>
            <person name="Guttman D.S."/>
        </authorList>
    </citation>
    <scope>NUCLEOTIDE SEQUENCE</scope>
    <source>
        <strain evidence="2">S5_IA_3a</strain>
    </source>
</reference>
<dbReference type="InterPro" id="IPR046883">
    <property type="entry name" value="T6SS_FHA_C"/>
</dbReference>
<evidence type="ECO:0000313" key="3">
    <source>
        <dbReference type="Proteomes" id="UP000645865"/>
    </source>
</evidence>
<dbReference type="Pfam" id="PF00498">
    <property type="entry name" value="FHA"/>
    <property type="match status" value="1"/>
</dbReference>
<dbReference type="EMBL" id="JAEILH010000007">
    <property type="protein sequence ID" value="MBI6622815.1"/>
    <property type="molecule type" value="Genomic_DNA"/>
</dbReference>
<dbReference type="AlphaFoldDB" id="A0A8I1E0S2"/>
<dbReference type="InterPro" id="IPR017735">
    <property type="entry name" value="T6SS_FHA"/>
</dbReference>
<feature type="domain" description="FHA" evidence="1">
    <location>
        <begin position="26"/>
        <end position="76"/>
    </location>
</feature>
<dbReference type="SUPFAM" id="SSF49879">
    <property type="entry name" value="SMAD/FHA domain"/>
    <property type="match status" value="1"/>
</dbReference>
<evidence type="ECO:0000259" key="1">
    <source>
        <dbReference type="PROSITE" id="PS50006"/>
    </source>
</evidence>
<proteinExistence type="predicted"/>
<dbReference type="Gene3D" id="2.60.200.20">
    <property type="match status" value="1"/>
</dbReference>
<dbReference type="NCBIfam" id="TIGR03354">
    <property type="entry name" value="VI_FHA"/>
    <property type="match status" value="1"/>
</dbReference>
<accession>A0A8I1E0S2</accession>
<comment type="caution">
    <text evidence="2">The sequence shown here is derived from an EMBL/GenBank/DDBJ whole genome shotgun (WGS) entry which is preliminary data.</text>
</comment>
<dbReference type="InterPro" id="IPR000253">
    <property type="entry name" value="FHA_dom"/>
</dbReference>
<dbReference type="InterPro" id="IPR008984">
    <property type="entry name" value="SMAD_FHA_dom_sf"/>
</dbReference>
<sequence length="395" mass="43240">MQLVFEVCDTASGEASLRKVFDRVGGVIGRGAGCDWVIPDATRLLSSHHALIGYRDGQYFLTDVSSNGIGVAGGMERLRKGQARLIADGEVYQLGALDIRAHLRPRWTTQDDRQALACADTIPDDAFLGLDPMHALAHEQWRDESCEELDALAHSVETPTCSFAHSAVERDHLTVPRWAQPPKRMPPPPPDPSVPELPAAFWAQFGDALGLRMDGLDSVACEALAIKVAGLFKQTVEGMQQCLRTRDELNNELNLGAAMPGFKSHNPLKDCLDTQATITALLGAGELGQLSAELALAQACREMQVHQLALVVACRAVVRGALAAFAPSHLMLCFEREGKPARFTTDGACWRAYQRHYRHLVDELPLDEQLLNNDFSKAYEEQVRLVSTLHAAYPG</sequence>
<organism evidence="2 3">
    <name type="scientific">Pseudomonas rhodesiae</name>
    <dbReference type="NCBI Taxonomy" id="76760"/>
    <lineage>
        <taxon>Bacteria</taxon>
        <taxon>Pseudomonadati</taxon>
        <taxon>Pseudomonadota</taxon>
        <taxon>Gammaproteobacteria</taxon>
        <taxon>Pseudomonadales</taxon>
        <taxon>Pseudomonadaceae</taxon>
        <taxon>Pseudomonas</taxon>
    </lineage>
</organism>
<dbReference type="PROSITE" id="PS50006">
    <property type="entry name" value="FHA_DOMAIN"/>
    <property type="match status" value="1"/>
</dbReference>
<dbReference type="Pfam" id="PF20232">
    <property type="entry name" value="T6SS_FHA_C"/>
    <property type="match status" value="1"/>
</dbReference>